<protein>
    <recommendedName>
        <fullName evidence="3">DNA-binding protein</fullName>
    </recommendedName>
</protein>
<dbReference type="Gene3D" id="1.10.260.40">
    <property type="entry name" value="lambda repressor-like DNA-binding domains"/>
    <property type="match status" value="1"/>
</dbReference>
<accession>A0A221KBK6</accession>
<proteinExistence type="predicted"/>
<evidence type="ECO:0000313" key="2">
    <source>
        <dbReference type="Proteomes" id="UP000199729"/>
    </source>
</evidence>
<organism evidence="1 2">
    <name type="scientific">Vitreoscilla filiformis</name>
    <dbReference type="NCBI Taxonomy" id="63"/>
    <lineage>
        <taxon>Bacteria</taxon>
        <taxon>Pseudomonadati</taxon>
        <taxon>Pseudomonadota</taxon>
        <taxon>Betaproteobacteria</taxon>
        <taxon>Neisseriales</taxon>
        <taxon>Neisseriaceae</taxon>
        <taxon>Vitreoscilla</taxon>
    </lineage>
</organism>
<dbReference type="RefSeq" id="WP_089415763.1">
    <property type="nucleotide sequence ID" value="NZ_CP022423.1"/>
</dbReference>
<dbReference type="InterPro" id="IPR026365">
    <property type="entry name" value="BcepMu_gp16"/>
</dbReference>
<evidence type="ECO:0008006" key="3">
    <source>
        <dbReference type="Google" id="ProtNLM"/>
    </source>
</evidence>
<sequence>MTPAQVKAQFAASGTPVSEWADKNGFPRESVYRVLNGYTPCKRGLPHRIAVALGIKPGVKGPHQPG</sequence>
<dbReference type="OrthoDB" id="5679056at2"/>
<dbReference type="Proteomes" id="UP000199729">
    <property type="component" value="Chromosome"/>
</dbReference>
<reference evidence="1 2" key="1">
    <citation type="submission" date="2017-07" db="EMBL/GenBank/DDBJ databases">
        <title>Complete Genome Sequence of the cosmetic ferment Vitreoscilla filiformis (ATCC15551).</title>
        <authorList>
            <person name="Contreras S."/>
            <person name="Sagory-Zalkind P."/>
            <person name="Blanquart H."/>
            <person name="Iltis A."/>
            <person name="Morand S.C."/>
        </authorList>
    </citation>
    <scope>NUCLEOTIDE SEQUENCE [LARGE SCALE GENOMIC DNA]</scope>
    <source>
        <strain evidence="1 2">ATCC 15551</strain>
    </source>
</reference>
<gene>
    <name evidence="1" type="ORF">VITFI_CDS0619</name>
</gene>
<dbReference type="EMBL" id="CP022423">
    <property type="protein sequence ID" value="ASM76398.1"/>
    <property type="molecule type" value="Genomic_DNA"/>
</dbReference>
<keyword evidence="2" id="KW-1185">Reference proteome</keyword>
<dbReference type="KEGG" id="vff:VITFI_CDS0619"/>
<dbReference type="InterPro" id="IPR010982">
    <property type="entry name" value="Lambda_DNA-bd_dom_sf"/>
</dbReference>
<dbReference type="NCBIfam" id="TIGR04111">
    <property type="entry name" value="BcepMu_gp16"/>
    <property type="match status" value="1"/>
</dbReference>
<evidence type="ECO:0000313" key="1">
    <source>
        <dbReference type="EMBL" id="ASM76398.1"/>
    </source>
</evidence>
<dbReference type="AlphaFoldDB" id="A0A221KBK6"/>
<dbReference type="GO" id="GO:0003677">
    <property type="term" value="F:DNA binding"/>
    <property type="evidence" value="ECO:0007669"/>
    <property type="project" value="InterPro"/>
</dbReference>
<name>A0A221KBK6_VITFI</name>